<evidence type="ECO:0000313" key="2">
    <source>
        <dbReference type="EMBL" id="RLQ22648.1"/>
    </source>
</evidence>
<proteinExistence type="predicted"/>
<gene>
    <name evidence="2" type="ORF">DWB85_06605</name>
</gene>
<dbReference type="AlphaFoldDB" id="A0A3L7DYG4"/>
<dbReference type="GO" id="GO:0004658">
    <property type="term" value="F:propionyl-CoA carboxylase activity"/>
    <property type="evidence" value="ECO:0007669"/>
    <property type="project" value="TreeGrafter"/>
</dbReference>
<dbReference type="InterPro" id="IPR051047">
    <property type="entry name" value="AccD/PCCB"/>
</dbReference>
<dbReference type="InterPro" id="IPR029045">
    <property type="entry name" value="ClpP/crotonase-like_dom_sf"/>
</dbReference>
<keyword evidence="3" id="KW-1185">Reference proteome</keyword>
<feature type="domain" description="CoA carboxyltransferase C-terminal" evidence="1">
    <location>
        <begin position="281"/>
        <end position="514"/>
    </location>
</feature>
<evidence type="ECO:0000313" key="3">
    <source>
        <dbReference type="Proteomes" id="UP000265509"/>
    </source>
</evidence>
<dbReference type="PANTHER" id="PTHR43842:SF2">
    <property type="entry name" value="PROPIONYL-COA CARBOXYLASE BETA CHAIN, MITOCHONDRIAL"/>
    <property type="match status" value="1"/>
</dbReference>
<dbReference type="InterPro" id="IPR011763">
    <property type="entry name" value="COA_CT_C"/>
</dbReference>
<dbReference type="SUPFAM" id="SSF52096">
    <property type="entry name" value="ClpP/crotonase"/>
    <property type="match status" value="2"/>
</dbReference>
<name>A0A3L7DYG4_9GAMM</name>
<accession>A0A3L7DYG4</accession>
<reference evidence="2 3" key="1">
    <citation type="submission" date="2018-07" db="EMBL/GenBank/DDBJ databases">
        <title>Halioglobus sp. genome submission.</title>
        <authorList>
            <person name="Ye M.-Q."/>
            <person name="Du Z.-J."/>
        </authorList>
    </citation>
    <scope>NUCLEOTIDE SEQUENCE [LARGE SCALE GENOMIC DNA]</scope>
    <source>
        <strain evidence="2 3">U0301</strain>
    </source>
</reference>
<evidence type="ECO:0000259" key="1">
    <source>
        <dbReference type="PROSITE" id="PS50989"/>
    </source>
</evidence>
<organism evidence="2 3">
    <name type="scientific">Seongchinamella sediminis</name>
    <dbReference type="NCBI Taxonomy" id="2283635"/>
    <lineage>
        <taxon>Bacteria</taxon>
        <taxon>Pseudomonadati</taxon>
        <taxon>Pseudomonadota</taxon>
        <taxon>Gammaproteobacteria</taxon>
        <taxon>Cellvibrionales</taxon>
        <taxon>Halieaceae</taxon>
        <taxon>Seongchinamella</taxon>
    </lineage>
</organism>
<comment type="caution">
    <text evidence="2">The sequence shown here is derived from an EMBL/GenBank/DDBJ whole genome shotgun (WGS) entry which is preliminary data.</text>
</comment>
<dbReference type="PANTHER" id="PTHR43842">
    <property type="entry name" value="PROPIONYL-COA CARBOXYLASE BETA CHAIN"/>
    <property type="match status" value="1"/>
</dbReference>
<dbReference type="EMBL" id="QRAN01000005">
    <property type="protein sequence ID" value="RLQ22648.1"/>
    <property type="molecule type" value="Genomic_DNA"/>
</dbReference>
<dbReference type="RefSeq" id="WP_117953419.1">
    <property type="nucleotide sequence ID" value="NZ_QRAN01000005.1"/>
</dbReference>
<dbReference type="Gene3D" id="3.90.226.10">
    <property type="entry name" value="2-enoyl-CoA Hydratase, Chain A, domain 1"/>
    <property type="match status" value="2"/>
</dbReference>
<sequence>MTNTSDKPFNPGQGDLSKLEELRSQLDMTLDAARPEAVGKRHAKGYRSARENLADLVDEGSFIEYGQLAVAAQRARRSLEDLRSNTPADGVITGLATINAAQFGEDKAAAAVIVNDYSVLAGTQGFFHHRKLDRIVQVALERQLPVVMYTEGGGGRPGDTDIQIGGGTLDVSSFVEWARLCNSLPTIAVNNGYCFAGNAALFGCADIRIATRDSWIGMAGPAMIEGGGLGQFSPQEIGPMEVQGRNAVVDLVADDEAAATALAKQLLAYTQGDVADWACADQDALRTVMPADRRYAYDVRGIIATVADAGSFIELTRAYGGAVITAFIRIEGRAMGLLANDCRVLGGAVDCDAAKKAGRFIALCDKLGLPLLSLCDTPGFMVGPNSEAQGAALHMASLFRAGAALQIPIVTVILRKAYGLGAMAMAGGSLKVPVLTAAWPTGETGPMGLEGAVTLGFRKELEAVADATEREALFNQLVDDMYQRGKATESAAATEIDAVIDPAETRKVVLRALA</sequence>
<dbReference type="OrthoDB" id="9803706at2"/>
<protein>
    <submittedName>
        <fullName evidence="2">Biotin carboxylase</fullName>
    </submittedName>
</protein>
<dbReference type="Pfam" id="PF01039">
    <property type="entry name" value="Carboxyl_trans"/>
    <property type="match status" value="1"/>
</dbReference>
<dbReference type="PROSITE" id="PS50989">
    <property type="entry name" value="COA_CT_CTER"/>
    <property type="match status" value="1"/>
</dbReference>
<dbReference type="InterPro" id="IPR034733">
    <property type="entry name" value="AcCoA_carboxyl_beta"/>
</dbReference>
<dbReference type="GO" id="GO:0009317">
    <property type="term" value="C:acetyl-CoA carboxylase complex"/>
    <property type="evidence" value="ECO:0007669"/>
    <property type="project" value="TreeGrafter"/>
</dbReference>
<dbReference type="Proteomes" id="UP000265509">
    <property type="component" value="Unassembled WGS sequence"/>
</dbReference>